<feature type="compositionally biased region" description="Low complexity" evidence="1">
    <location>
        <begin position="166"/>
        <end position="181"/>
    </location>
</feature>
<keyword evidence="2" id="KW-0732">Signal</keyword>
<dbReference type="Proteomes" id="UP000069940">
    <property type="component" value="Unassembled WGS sequence"/>
</dbReference>
<feature type="region of interest" description="Disordered" evidence="1">
    <location>
        <begin position="165"/>
        <end position="186"/>
    </location>
</feature>
<keyword evidence="4" id="KW-1185">Reference proteome</keyword>
<organism evidence="3 4">
    <name type="scientific">Aedes albopictus</name>
    <name type="common">Asian tiger mosquito</name>
    <name type="synonym">Stegomyia albopicta</name>
    <dbReference type="NCBI Taxonomy" id="7160"/>
    <lineage>
        <taxon>Eukaryota</taxon>
        <taxon>Metazoa</taxon>
        <taxon>Ecdysozoa</taxon>
        <taxon>Arthropoda</taxon>
        <taxon>Hexapoda</taxon>
        <taxon>Insecta</taxon>
        <taxon>Pterygota</taxon>
        <taxon>Neoptera</taxon>
        <taxon>Endopterygota</taxon>
        <taxon>Diptera</taxon>
        <taxon>Nematocera</taxon>
        <taxon>Culicoidea</taxon>
        <taxon>Culicidae</taxon>
        <taxon>Culicinae</taxon>
        <taxon>Aedini</taxon>
        <taxon>Aedes</taxon>
        <taxon>Stegomyia</taxon>
    </lineage>
</organism>
<evidence type="ECO:0000313" key="3">
    <source>
        <dbReference type="EnsemblMetazoa" id="AALFPA23_019370.P28496"/>
    </source>
</evidence>
<name>A0ABM1ZKJ3_AEDAL</name>
<evidence type="ECO:0000313" key="4">
    <source>
        <dbReference type="Proteomes" id="UP000069940"/>
    </source>
</evidence>
<evidence type="ECO:0000256" key="1">
    <source>
        <dbReference type="SAM" id="MobiDB-lite"/>
    </source>
</evidence>
<dbReference type="RefSeq" id="XP_029722260.1">
    <property type="nucleotide sequence ID" value="XM_029866400.2"/>
</dbReference>
<dbReference type="EnsemblMetazoa" id="AALFPA23_019370.R28496">
    <property type="protein sequence ID" value="AALFPA23_019370.P28496"/>
    <property type="gene ID" value="AALFPA23_019370"/>
</dbReference>
<sequence length="332" mass="37021">MSGIKMEVKTIWILVLLVYSNVSDGEFYDTNNSVSINADDAAGNNNLHSIVTNREFNDSDEPNNANNRGKGLPRAEINFLAKLRQRQRQGQIIPAMDMSLGNQQKLQSPPPEVGYDSDWQDLLVELLSKPPDNEDHGYRSLEEDLGTIVRFLAQQQEHPLVEDASRLSPLSSSGGELSASGQKRAAALRTSMSRRSHTFPYSKERFSPSISVGELYGALTNLGDFFQHLKHNLESLESKNLSKDQVKLLEGENMISNLRKGRIYSRLPQACWKCSLSTRLPELPPLERNPSPGVVRARFVPGDQLSRSGVQTGRTGKVMFPLIHRPLPLLSC</sequence>
<accession>A0ABM1ZKJ3</accession>
<feature type="signal peptide" evidence="2">
    <location>
        <begin position="1"/>
        <end position="25"/>
    </location>
</feature>
<proteinExistence type="predicted"/>
<feature type="chain" id="PRO_5046332755" evidence="2">
    <location>
        <begin position="26"/>
        <end position="332"/>
    </location>
</feature>
<protein>
    <submittedName>
        <fullName evidence="3">Uncharacterized protein</fullName>
    </submittedName>
</protein>
<dbReference type="GeneID" id="109403814"/>
<reference evidence="3" key="2">
    <citation type="submission" date="2025-05" db="UniProtKB">
        <authorList>
            <consortium name="EnsemblMetazoa"/>
        </authorList>
    </citation>
    <scope>IDENTIFICATION</scope>
    <source>
        <strain evidence="3">Foshan</strain>
    </source>
</reference>
<evidence type="ECO:0000256" key="2">
    <source>
        <dbReference type="SAM" id="SignalP"/>
    </source>
</evidence>
<reference evidence="4" key="1">
    <citation type="journal article" date="2015" name="Proc. Natl. Acad. Sci. U.S.A.">
        <title>Genome sequence of the Asian Tiger mosquito, Aedes albopictus, reveals insights into its biology, genetics, and evolution.</title>
        <authorList>
            <person name="Chen X.G."/>
            <person name="Jiang X."/>
            <person name="Gu J."/>
            <person name="Xu M."/>
            <person name="Wu Y."/>
            <person name="Deng Y."/>
            <person name="Zhang C."/>
            <person name="Bonizzoni M."/>
            <person name="Dermauw W."/>
            <person name="Vontas J."/>
            <person name="Armbruster P."/>
            <person name="Huang X."/>
            <person name="Yang Y."/>
            <person name="Zhang H."/>
            <person name="He W."/>
            <person name="Peng H."/>
            <person name="Liu Y."/>
            <person name="Wu K."/>
            <person name="Chen J."/>
            <person name="Lirakis M."/>
            <person name="Topalis P."/>
            <person name="Van Leeuwen T."/>
            <person name="Hall A.B."/>
            <person name="Jiang X."/>
            <person name="Thorpe C."/>
            <person name="Mueller R.L."/>
            <person name="Sun C."/>
            <person name="Waterhouse R.M."/>
            <person name="Yan G."/>
            <person name="Tu Z.J."/>
            <person name="Fang X."/>
            <person name="James A.A."/>
        </authorList>
    </citation>
    <scope>NUCLEOTIDE SEQUENCE [LARGE SCALE GENOMIC DNA]</scope>
    <source>
        <strain evidence="4">Foshan</strain>
    </source>
</reference>